<evidence type="ECO:0000313" key="3">
    <source>
        <dbReference type="Proteomes" id="UP000297475"/>
    </source>
</evidence>
<dbReference type="OrthoDB" id="7063364at2"/>
<accession>A0A4Z0WGV1</accession>
<protein>
    <submittedName>
        <fullName evidence="2">Protease complex subunit PrcB family protein</fullName>
    </submittedName>
</protein>
<name>A0A4Z0WGV1_9GAMM</name>
<evidence type="ECO:0000259" key="1">
    <source>
        <dbReference type="Pfam" id="PF14343"/>
    </source>
</evidence>
<gene>
    <name evidence="2" type="ORF">E4656_00425</name>
</gene>
<dbReference type="Proteomes" id="UP000297475">
    <property type="component" value="Unassembled WGS sequence"/>
</dbReference>
<dbReference type="GO" id="GO:0006508">
    <property type="term" value="P:proteolysis"/>
    <property type="evidence" value="ECO:0007669"/>
    <property type="project" value="UniProtKB-KW"/>
</dbReference>
<reference evidence="2 3" key="1">
    <citation type="submission" date="2019-04" db="EMBL/GenBank/DDBJ databases">
        <title>Natronospirillum operosus gen. nov., sp. nov., a haloalkaliphilic satellite isolated from decaying biomass of laboratory culture of cyanobacterium Geitlerinema sp. and proposal of Natronospirillaceae fam. nov. and Saccharospirillaceae fam. nov.</title>
        <authorList>
            <person name="Kevbrin V."/>
            <person name="Boltyanskaya Y."/>
            <person name="Koziaeva V."/>
            <person name="Grouzdev D.S."/>
            <person name="Park M."/>
            <person name="Cho J."/>
        </authorList>
    </citation>
    <scope>NUCLEOTIDE SEQUENCE [LARGE SCALE GENOMIC DNA]</scope>
    <source>
        <strain evidence="2 3">G-116</strain>
    </source>
</reference>
<dbReference type="EMBL" id="SRMF01000001">
    <property type="protein sequence ID" value="TGG94931.1"/>
    <property type="molecule type" value="Genomic_DNA"/>
</dbReference>
<dbReference type="AlphaFoldDB" id="A0A4Z0WGV1"/>
<comment type="caution">
    <text evidence="2">The sequence shown here is derived from an EMBL/GenBank/DDBJ whole genome shotgun (WGS) entry which is preliminary data.</text>
</comment>
<dbReference type="GO" id="GO:0008233">
    <property type="term" value="F:peptidase activity"/>
    <property type="evidence" value="ECO:0007669"/>
    <property type="project" value="UniProtKB-KW"/>
</dbReference>
<keyword evidence="2" id="KW-0645">Protease</keyword>
<proteinExistence type="predicted"/>
<keyword evidence="2" id="KW-0378">Hydrolase</keyword>
<sequence length="196" mass="21726">MQQGFDLTAKAPQTGAIFLRQTGCDVMYDPKRWLLASLLFVLLVLAACQNPMSSSEPEVTEPRGPTVTITELAHNTQCGFAQPHAAFSWIASEQDLLDLTDHSPLSVDRIPAFNNNLVLAVFQGEQPTLGYSIRLAHKEARLDDERLLIEVERKAPGPLDLAAQAMSSPCVLLVVPARYETRTEVIDQTGERIHRY</sequence>
<dbReference type="InterPro" id="IPR025748">
    <property type="entry name" value="PrcB_C_dom"/>
</dbReference>
<dbReference type="Pfam" id="PF14343">
    <property type="entry name" value="PrcB_C"/>
    <property type="match status" value="1"/>
</dbReference>
<evidence type="ECO:0000313" key="2">
    <source>
        <dbReference type="EMBL" id="TGG94931.1"/>
    </source>
</evidence>
<feature type="domain" description="PrcB C-terminal" evidence="1">
    <location>
        <begin position="118"/>
        <end position="176"/>
    </location>
</feature>
<keyword evidence="3" id="KW-1185">Reference proteome</keyword>
<organism evidence="2 3">
    <name type="scientific">Natronospirillum operosum</name>
    <dbReference type="NCBI Taxonomy" id="2759953"/>
    <lineage>
        <taxon>Bacteria</taxon>
        <taxon>Pseudomonadati</taxon>
        <taxon>Pseudomonadota</taxon>
        <taxon>Gammaproteobacteria</taxon>
        <taxon>Oceanospirillales</taxon>
        <taxon>Natronospirillaceae</taxon>
        <taxon>Natronospirillum</taxon>
    </lineage>
</organism>